<dbReference type="AlphaFoldDB" id="E0RWW3"/>
<dbReference type="HOGENOM" id="CLU_798504_0_0_9"/>
<evidence type="ECO:0000313" key="1">
    <source>
        <dbReference type="EMBL" id="ADL34639.1"/>
    </source>
</evidence>
<organism evidence="1 2">
    <name type="scientific">Butyrivibrio proteoclasticus (strain ATCC 51982 / DSM 14932 / B316)</name>
    <name type="common">Clostridium proteoclasticum</name>
    <dbReference type="NCBI Taxonomy" id="515622"/>
    <lineage>
        <taxon>Bacteria</taxon>
        <taxon>Bacillati</taxon>
        <taxon>Bacillota</taxon>
        <taxon>Clostridia</taxon>
        <taxon>Lachnospirales</taxon>
        <taxon>Lachnospiraceae</taxon>
        <taxon>Butyrivibrio</taxon>
    </lineage>
</organism>
<evidence type="ECO:0008006" key="3">
    <source>
        <dbReference type="Google" id="ProtNLM"/>
    </source>
</evidence>
<accession>E0RWW3</accession>
<reference evidence="1 2" key="1">
    <citation type="journal article" date="2010" name="PLoS ONE">
        <title>The glycobiome of the rumen bacterium Butyrivibrio proteoclasticus B316(T) highlights adaptation to a polysaccharide-rich environment.</title>
        <authorList>
            <person name="Kelly W.J."/>
            <person name="Leahy S.C."/>
            <person name="Altermann E."/>
            <person name="Yeoman C.J."/>
            <person name="Dunne J.C."/>
            <person name="Kong Z."/>
            <person name="Pacheco D.M."/>
            <person name="Li D."/>
            <person name="Noel S.J."/>
            <person name="Moon C.D."/>
            <person name="Cookson A.L."/>
            <person name="Attwood G.T."/>
        </authorList>
    </citation>
    <scope>NUCLEOTIDE SEQUENCE [LARGE SCALE GENOMIC DNA]</scope>
    <source>
        <strain evidence="2">ATCC 51982 / DSM 14932 / B316</strain>
    </source>
</reference>
<gene>
    <name evidence="1" type="ordered locus">bpr_I1905</name>
</gene>
<proteinExistence type="predicted"/>
<dbReference type="Gene3D" id="3.40.470.10">
    <property type="entry name" value="Uracil-DNA glycosylase-like domain"/>
    <property type="match status" value="1"/>
</dbReference>
<evidence type="ECO:0000313" key="2">
    <source>
        <dbReference type="Proteomes" id="UP000001299"/>
    </source>
</evidence>
<dbReference type="Proteomes" id="UP000001299">
    <property type="component" value="Chromosome 1"/>
</dbReference>
<dbReference type="KEGG" id="bpb:bpr_I1905"/>
<protein>
    <recommendedName>
        <fullName evidence="3">Uracil DNA glycosylase superfamily protein</fullName>
    </recommendedName>
</protein>
<dbReference type="RefSeq" id="WP_013281293.1">
    <property type="nucleotide sequence ID" value="NC_014387.1"/>
</dbReference>
<dbReference type="InterPro" id="IPR025384">
    <property type="entry name" value="DUF4298"/>
</dbReference>
<dbReference type="InterPro" id="IPR036895">
    <property type="entry name" value="Uracil-DNA_glycosylase-like_sf"/>
</dbReference>
<dbReference type="eggNOG" id="COG1573">
    <property type="taxonomic scope" value="Bacteria"/>
</dbReference>
<dbReference type="EMBL" id="CP001810">
    <property type="protein sequence ID" value="ADL34639.1"/>
    <property type="molecule type" value="Genomic_DNA"/>
</dbReference>
<dbReference type="Pfam" id="PF14131">
    <property type="entry name" value="DUF4298"/>
    <property type="match status" value="1"/>
</dbReference>
<name>E0RWW3_BUTPB</name>
<dbReference type="STRING" id="515622.bpr_I1905"/>
<sequence>MSKDFKHISDMEKIFDEVLDAQDYLDKAIEKYKKLQPKVQKLDKYYSSKQWKDDFAADERGEIPVSMKRGVLSEDGIYNMLERDKEILEMLGESVEESPESKKKLTYHEVVKKAQAAAKLRGEYGNKNVRLYPCKTWLNGDQINLWTYWQGHQYKDIDEKGVDILLVGQDWGNPEKDDKTIARIEAIQTGKSDSFYNDHASITDKNLKVLFKCLGCDIEKADPGQRLFFTNYSLGYRKGSEQGGMTRTLLREDERFFDDLVLSLNPKIIICLGKITYEAVTREKASGFVEQLRTGKPLVAPSPVCKKIKVYGVAHCGALGANNVGGMPIMIKTWKAIAKDYHKICGK</sequence>
<keyword evidence="2" id="KW-1185">Reference proteome</keyword>